<proteinExistence type="predicted"/>
<feature type="region of interest" description="Disordered" evidence="1">
    <location>
        <begin position="262"/>
        <end position="314"/>
    </location>
</feature>
<reference evidence="3" key="1">
    <citation type="submission" date="2021-04" db="EMBL/GenBank/DDBJ databases">
        <authorList>
            <consortium name="Molecular Ecology Group"/>
        </authorList>
    </citation>
    <scope>NUCLEOTIDE SEQUENCE</scope>
</reference>
<protein>
    <submittedName>
        <fullName evidence="3">Uncharacterized protein</fullName>
    </submittedName>
</protein>
<feature type="chain" id="PRO_5035847106" evidence="2">
    <location>
        <begin position="24"/>
        <end position="314"/>
    </location>
</feature>
<sequence>MKSTTFVVLLAVTSIVTISSSFAAFPNYDINSQKAIVIDDQQGNNTTTSSGWIQAASNDGVVDWGKAEIDGIALKSLTADELKDLLDAEDNIIIAELDIATAKKAVSFRKNDTLTETNSVRPKHRQRRFLGLLRGAATAAKKAWQGLRRMPKPGVVYVDNRHKRAASKPQLVNPIMFKIIAKKVKQAFQQQRSNSGQGKRRPKRWVGGLARLFSAGRNLFNGAVRAPKTTVSGKRVTQEYNKPGNFEDAVRSFNQFRPDDVTSFSKNGISGQTGTVGPHRFTVRDGSKQGSPTVEIRSPRPNGEHVRKIRFNER</sequence>
<name>A0A8S3ZR98_9EUPU</name>
<gene>
    <name evidence="3" type="ORF">CUNI_LOCUS17601</name>
</gene>
<comment type="caution">
    <text evidence="3">The sequence shown here is derived from an EMBL/GenBank/DDBJ whole genome shotgun (WGS) entry which is preliminary data.</text>
</comment>
<evidence type="ECO:0000256" key="1">
    <source>
        <dbReference type="SAM" id="MobiDB-lite"/>
    </source>
</evidence>
<accession>A0A8S3ZR98</accession>
<dbReference type="Proteomes" id="UP000678393">
    <property type="component" value="Unassembled WGS sequence"/>
</dbReference>
<keyword evidence="2" id="KW-0732">Signal</keyword>
<dbReference type="EMBL" id="CAJHNH020005025">
    <property type="protein sequence ID" value="CAG5132043.1"/>
    <property type="molecule type" value="Genomic_DNA"/>
</dbReference>
<evidence type="ECO:0000313" key="3">
    <source>
        <dbReference type="EMBL" id="CAG5132043.1"/>
    </source>
</evidence>
<evidence type="ECO:0000313" key="4">
    <source>
        <dbReference type="Proteomes" id="UP000678393"/>
    </source>
</evidence>
<feature type="signal peptide" evidence="2">
    <location>
        <begin position="1"/>
        <end position="23"/>
    </location>
</feature>
<feature type="compositionally biased region" description="Polar residues" evidence="1">
    <location>
        <begin position="262"/>
        <end position="275"/>
    </location>
</feature>
<dbReference type="AlphaFoldDB" id="A0A8S3ZR98"/>
<keyword evidence="4" id="KW-1185">Reference proteome</keyword>
<feature type="compositionally biased region" description="Basic and acidic residues" evidence="1">
    <location>
        <begin position="302"/>
        <end position="314"/>
    </location>
</feature>
<dbReference type="OrthoDB" id="6132310at2759"/>
<evidence type="ECO:0000256" key="2">
    <source>
        <dbReference type="SAM" id="SignalP"/>
    </source>
</evidence>
<organism evidence="3 4">
    <name type="scientific">Candidula unifasciata</name>
    <dbReference type="NCBI Taxonomy" id="100452"/>
    <lineage>
        <taxon>Eukaryota</taxon>
        <taxon>Metazoa</taxon>
        <taxon>Spiralia</taxon>
        <taxon>Lophotrochozoa</taxon>
        <taxon>Mollusca</taxon>
        <taxon>Gastropoda</taxon>
        <taxon>Heterobranchia</taxon>
        <taxon>Euthyneura</taxon>
        <taxon>Panpulmonata</taxon>
        <taxon>Eupulmonata</taxon>
        <taxon>Stylommatophora</taxon>
        <taxon>Helicina</taxon>
        <taxon>Helicoidea</taxon>
        <taxon>Geomitridae</taxon>
        <taxon>Candidula</taxon>
    </lineage>
</organism>